<dbReference type="Pfam" id="PF07508">
    <property type="entry name" value="Recombinase"/>
    <property type="match status" value="1"/>
</dbReference>
<proteinExistence type="predicted"/>
<feature type="domain" description="Recombinase" evidence="2">
    <location>
        <begin position="26"/>
        <end position="94"/>
    </location>
</feature>
<evidence type="ECO:0000313" key="3">
    <source>
        <dbReference type="EMBL" id="VYS91107.1"/>
    </source>
</evidence>
<dbReference type="Gene3D" id="3.90.1750.20">
    <property type="entry name" value="Putative Large Serine Recombinase, Chain B, Domain 2"/>
    <property type="match status" value="1"/>
</dbReference>
<feature type="compositionally biased region" description="Basic and acidic residues" evidence="1">
    <location>
        <begin position="89"/>
        <end position="102"/>
    </location>
</feature>
<sequence>MIAIIDNIKFSSSTRSRKYLSPCKKKTEKENIKSPTGKNKLPKRSIEAMLENGKYTGIVKLLDSANNYYLLKDNHEAIITEEVFNKVQEEKSRRSNLDESNNRKSRKYRFRLKEDNKNV</sequence>
<accession>A0A6N2SCL8</accession>
<dbReference type="InterPro" id="IPR038109">
    <property type="entry name" value="DNA_bind_recomb_sf"/>
</dbReference>
<dbReference type="InterPro" id="IPR011109">
    <property type="entry name" value="DNA_bind_recombinase_dom"/>
</dbReference>
<evidence type="ECO:0000256" key="1">
    <source>
        <dbReference type="SAM" id="MobiDB-lite"/>
    </source>
</evidence>
<gene>
    <name evidence="3" type="ORF">AVLFYP127_01828</name>
</gene>
<reference evidence="3" key="1">
    <citation type="submission" date="2019-11" db="EMBL/GenBank/DDBJ databases">
        <authorList>
            <person name="Feng L."/>
        </authorList>
    </citation>
    <scope>NUCLEOTIDE SEQUENCE</scope>
    <source>
        <strain evidence="3">AvaginalisLFYP127</strain>
    </source>
</reference>
<protein>
    <submittedName>
        <fullName evidence="3">Recombinase</fullName>
    </submittedName>
</protein>
<evidence type="ECO:0000259" key="2">
    <source>
        <dbReference type="Pfam" id="PF07508"/>
    </source>
</evidence>
<dbReference type="GO" id="GO:0003677">
    <property type="term" value="F:DNA binding"/>
    <property type="evidence" value="ECO:0007669"/>
    <property type="project" value="InterPro"/>
</dbReference>
<dbReference type="AlphaFoldDB" id="A0A6N2SCL8"/>
<organism evidence="3">
    <name type="scientific">Anaerococcus vaginalis</name>
    <dbReference type="NCBI Taxonomy" id="33037"/>
    <lineage>
        <taxon>Bacteria</taxon>
        <taxon>Bacillati</taxon>
        <taxon>Bacillota</taxon>
        <taxon>Tissierellia</taxon>
        <taxon>Tissierellales</taxon>
        <taxon>Peptoniphilaceae</taxon>
        <taxon>Anaerococcus</taxon>
    </lineage>
</organism>
<feature type="region of interest" description="Disordered" evidence="1">
    <location>
        <begin position="89"/>
        <end position="119"/>
    </location>
</feature>
<dbReference type="GO" id="GO:0000150">
    <property type="term" value="F:DNA strand exchange activity"/>
    <property type="evidence" value="ECO:0007669"/>
    <property type="project" value="InterPro"/>
</dbReference>
<feature type="region of interest" description="Disordered" evidence="1">
    <location>
        <begin position="19"/>
        <end position="40"/>
    </location>
</feature>
<dbReference type="EMBL" id="CACRSW010000011">
    <property type="protein sequence ID" value="VYS91107.1"/>
    <property type="molecule type" value="Genomic_DNA"/>
</dbReference>
<name>A0A6N2SCL8_9FIRM</name>